<protein>
    <recommendedName>
        <fullName evidence="11 13">Glycerol-3-phosphate dehydrogenase [NAD(P)+]</fullName>
        <ecNumber evidence="10 13">1.1.1.94</ecNumber>
    </recommendedName>
    <alternativeName>
        <fullName evidence="13">NAD(P)(+)-dependent glycerol-3-phosphate dehydrogenase</fullName>
    </alternativeName>
    <alternativeName>
        <fullName evidence="12 13">NAD(P)H-dependent dihydroxyacetone-phosphate reductase</fullName>
    </alternativeName>
</protein>
<feature type="domain" description="Glycerol-3-phosphate dehydrogenase NAD-dependent C-terminal" evidence="19">
    <location>
        <begin position="181"/>
        <end position="321"/>
    </location>
</feature>
<evidence type="ECO:0000256" key="3">
    <source>
        <dbReference type="ARBA" id="ARBA00022857"/>
    </source>
</evidence>
<proteinExistence type="inferred from homology"/>
<keyword evidence="5 13" id="KW-0520">NAD</keyword>
<evidence type="ECO:0000256" key="8">
    <source>
        <dbReference type="ARBA" id="ARBA00023264"/>
    </source>
</evidence>
<dbReference type="HAMAP" id="MF_00394">
    <property type="entry name" value="NAD_Glyc3P_dehydrog"/>
    <property type="match status" value="1"/>
</dbReference>
<dbReference type="PANTHER" id="PTHR11728:SF1">
    <property type="entry name" value="GLYCEROL-3-PHOSPHATE DEHYDROGENASE [NAD(+)] 2, CHLOROPLASTIC"/>
    <property type="match status" value="1"/>
</dbReference>
<evidence type="ECO:0000256" key="6">
    <source>
        <dbReference type="ARBA" id="ARBA00023098"/>
    </source>
</evidence>
<dbReference type="InterPro" id="IPR013328">
    <property type="entry name" value="6PGD_dom2"/>
</dbReference>
<feature type="binding site" evidence="15">
    <location>
        <begin position="256"/>
        <end position="257"/>
    </location>
    <ligand>
        <name>substrate</name>
    </ligand>
</feature>
<dbReference type="UniPathway" id="UPA00940"/>
<sequence length="339" mass="36373">MSSLKISVLGGGSFGTVLANLAASNGYNVSLWVRDADQALRINSEGANTSYHPELQLSENIFASDNLQDVVSESSIIFIATPSIIFETIVQRIRPYIEPNMHVVSCTKGIKPEPFRTMTDIIKLNLDSTSSIGVLSGPNLAREIAENKAAGTVIASKSSELINLSKEAFSSNTFKVYSSNDIEGVELAGALKNIYAIVCGMAEAIDVGENGLGLILTRSMAEMSRFAVAKGANPVTFLGLAGMGDLVATCTSNLSRNFQLGFNLGKGMSLNDAKNAVGQVAEGIRTLEVVKQESDRLKIKMPLVDSLFNIIYKNEDVSSLISDLVKNPSEIDVEFAYKE</sequence>
<dbReference type="Gene3D" id="1.10.1040.10">
    <property type="entry name" value="N-(1-d-carboxylethyl)-l-norvaline Dehydrogenase, domain 2"/>
    <property type="match status" value="1"/>
</dbReference>
<dbReference type="Gene3D" id="3.40.50.720">
    <property type="entry name" value="NAD(P)-binding Rossmann-like Domain"/>
    <property type="match status" value="1"/>
</dbReference>
<evidence type="ECO:0000256" key="4">
    <source>
        <dbReference type="ARBA" id="ARBA00023002"/>
    </source>
</evidence>
<feature type="binding site" evidence="13">
    <location>
        <position position="245"/>
    </location>
    <ligand>
        <name>sn-glycerol 3-phosphate</name>
        <dbReference type="ChEBI" id="CHEBI:57597"/>
    </ligand>
</feature>
<keyword evidence="6 13" id="KW-0443">Lipid metabolism</keyword>
<evidence type="ECO:0000256" key="5">
    <source>
        <dbReference type="ARBA" id="ARBA00023027"/>
    </source>
</evidence>
<evidence type="ECO:0000256" key="14">
    <source>
        <dbReference type="PIRSR" id="PIRSR000114-1"/>
    </source>
</evidence>
<comment type="catalytic activity">
    <reaction evidence="13">
        <text>sn-glycerol 3-phosphate + NAD(+) = dihydroxyacetone phosphate + NADH + H(+)</text>
        <dbReference type="Rhea" id="RHEA:11092"/>
        <dbReference type="ChEBI" id="CHEBI:15378"/>
        <dbReference type="ChEBI" id="CHEBI:57540"/>
        <dbReference type="ChEBI" id="CHEBI:57597"/>
        <dbReference type="ChEBI" id="CHEBI:57642"/>
        <dbReference type="ChEBI" id="CHEBI:57945"/>
        <dbReference type="EC" id="1.1.1.94"/>
    </reaction>
</comment>
<feature type="binding site" evidence="16">
    <location>
        <begin position="10"/>
        <end position="15"/>
    </location>
    <ligand>
        <name>NAD(+)</name>
        <dbReference type="ChEBI" id="CHEBI:57540"/>
    </ligand>
</feature>
<evidence type="ECO:0000256" key="13">
    <source>
        <dbReference type="HAMAP-Rule" id="MF_00394"/>
    </source>
</evidence>
<evidence type="ECO:0000259" key="19">
    <source>
        <dbReference type="Pfam" id="PF07479"/>
    </source>
</evidence>
<feature type="binding site" evidence="13">
    <location>
        <position position="51"/>
    </location>
    <ligand>
        <name>NADPH</name>
        <dbReference type="ChEBI" id="CHEBI:57783"/>
    </ligand>
</feature>
<evidence type="ECO:0000256" key="11">
    <source>
        <dbReference type="ARBA" id="ARBA00069372"/>
    </source>
</evidence>
<comment type="similarity">
    <text evidence="1 13 17">Belongs to the NAD-dependent glycerol-3-phosphate dehydrogenase family.</text>
</comment>
<comment type="pathway">
    <text evidence="13">Membrane lipid metabolism; glycerophospholipid metabolism.</text>
</comment>
<keyword evidence="8 13" id="KW-1208">Phospholipid metabolism</keyword>
<dbReference type="GO" id="GO:0046474">
    <property type="term" value="P:glycerophospholipid biosynthetic process"/>
    <property type="evidence" value="ECO:0007669"/>
    <property type="project" value="TreeGrafter"/>
</dbReference>
<feature type="active site" description="Proton acceptor" evidence="13 14">
    <location>
        <position position="192"/>
    </location>
</feature>
<dbReference type="GO" id="GO:0046168">
    <property type="term" value="P:glycerol-3-phosphate catabolic process"/>
    <property type="evidence" value="ECO:0007669"/>
    <property type="project" value="InterPro"/>
</dbReference>
<keyword evidence="2 13" id="KW-0444">Lipid biosynthesis</keyword>
<feature type="binding site" evidence="13">
    <location>
        <position position="137"/>
    </location>
    <ligand>
        <name>sn-glycerol 3-phosphate</name>
        <dbReference type="ChEBI" id="CHEBI:57597"/>
    </ligand>
</feature>
<dbReference type="FunFam" id="1.10.1040.10:FF:000001">
    <property type="entry name" value="Glycerol-3-phosphate dehydrogenase [NAD(P)+]"/>
    <property type="match status" value="1"/>
</dbReference>
<evidence type="ECO:0000256" key="9">
    <source>
        <dbReference type="ARBA" id="ARBA00052716"/>
    </source>
</evidence>
<dbReference type="InterPro" id="IPR008927">
    <property type="entry name" value="6-PGluconate_DH-like_C_sf"/>
</dbReference>
<keyword evidence="13" id="KW-0963">Cytoplasm</keyword>
<dbReference type="Pfam" id="PF01210">
    <property type="entry name" value="NAD_Gly3P_dh_N"/>
    <property type="match status" value="1"/>
</dbReference>
<dbReference type="GO" id="GO:0141152">
    <property type="term" value="F:glycerol-3-phosphate dehydrogenase (NAD+) activity"/>
    <property type="evidence" value="ECO:0007669"/>
    <property type="project" value="RHEA"/>
</dbReference>
<feature type="domain" description="Glycerol-3-phosphate dehydrogenase NAD-dependent N-terminal" evidence="18">
    <location>
        <begin position="5"/>
        <end position="160"/>
    </location>
</feature>
<feature type="binding site" evidence="13">
    <location>
        <position position="108"/>
    </location>
    <ligand>
        <name>NADPH</name>
        <dbReference type="ChEBI" id="CHEBI:57783"/>
    </ligand>
</feature>
<dbReference type="AlphaFoldDB" id="J5KKY7"/>
<dbReference type="GO" id="GO:0046167">
    <property type="term" value="P:glycerol-3-phosphate biosynthetic process"/>
    <property type="evidence" value="ECO:0007669"/>
    <property type="project" value="UniProtKB-UniRule"/>
</dbReference>
<keyword evidence="4 13" id="KW-0560">Oxidoreductase</keyword>
<dbReference type="FunFam" id="3.40.50.720:FF:000019">
    <property type="entry name" value="Glycerol-3-phosphate dehydrogenase [NAD(P)+]"/>
    <property type="match status" value="1"/>
</dbReference>
<dbReference type="PRINTS" id="PR00077">
    <property type="entry name" value="GPDHDRGNASE"/>
</dbReference>
<feature type="binding site" evidence="13">
    <location>
        <position position="256"/>
    </location>
    <ligand>
        <name>NADPH</name>
        <dbReference type="ChEBI" id="CHEBI:57783"/>
    </ligand>
</feature>
<dbReference type="PANTHER" id="PTHR11728">
    <property type="entry name" value="GLYCEROL-3-PHOSPHATE DEHYDROGENASE"/>
    <property type="match status" value="1"/>
</dbReference>
<dbReference type="EMBL" id="JH611185">
    <property type="protein sequence ID" value="EJP73031.1"/>
    <property type="molecule type" value="Genomic_DNA"/>
</dbReference>
<evidence type="ECO:0000256" key="10">
    <source>
        <dbReference type="ARBA" id="ARBA00066687"/>
    </source>
</evidence>
<dbReference type="EC" id="1.1.1.94" evidence="10 13"/>
<keyword evidence="13" id="KW-0547">Nucleotide-binding</keyword>
<feature type="binding site" evidence="13">
    <location>
        <position position="13"/>
    </location>
    <ligand>
        <name>NADPH</name>
        <dbReference type="ChEBI" id="CHEBI:57783"/>
    </ligand>
</feature>
<keyword evidence="3 13" id="KW-0521">NADP</keyword>
<feature type="binding site" evidence="15">
    <location>
        <position position="108"/>
    </location>
    <ligand>
        <name>substrate</name>
    </ligand>
</feature>
<evidence type="ECO:0000256" key="17">
    <source>
        <dbReference type="RuleBase" id="RU000437"/>
    </source>
</evidence>
<evidence type="ECO:0000256" key="1">
    <source>
        <dbReference type="ARBA" id="ARBA00011009"/>
    </source>
</evidence>
<comment type="subcellular location">
    <subcellularLocation>
        <location evidence="13">Cytoplasm</location>
    </subcellularLocation>
</comment>
<feature type="binding site" evidence="13">
    <location>
        <position position="280"/>
    </location>
    <ligand>
        <name>NADPH</name>
        <dbReference type="ChEBI" id="CHEBI:57783"/>
    </ligand>
</feature>
<dbReference type="GO" id="GO:0141153">
    <property type="term" value="F:glycerol-3-phosphate dehydrogenase (NADP+) activity"/>
    <property type="evidence" value="ECO:0007669"/>
    <property type="project" value="RHEA"/>
</dbReference>
<dbReference type="InterPro" id="IPR006109">
    <property type="entry name" value="G3P_DH_NAD-dep_C"/>
</dbReference>
<dbReference type="Proteomes" id="UP000010116">
    <property type="component" value="Unassembled WGS sequence"/>
</dbReference>
<feature type="binding site" evidence="13">
    <location>
        <position position="255"/>
    </location>
    <ligand>
        <name>sn-glycerol 3-phosphate</name>
        <dbReference type="ChEBI" id="CHEBI:57597"/>
    </ligand>
</feature>
<feature type="binding site" evidence="13">
    <location>
        <position position="192"/>
    </location>
    <ligand>
        <name>sn-glycerol 3-phosphate</name>
        <dbReference type="ChEBI" id="CHEBI:57597"/>
    </ligand>
</feature>
<comment type="catalytic activity">
    <reaction evidence="9">
        <text>sn-glycerol 3-phosphate + NADP(+) = dihydroxyacetone phosphate + NADPH + H(+)</text>
        <dbReference type="Rhea" id="RHEA:11096"/>
        <dbReference type="ChEBI" id="CHEBI:15378"/>
        <dbReference type="ChEBI" id="CHEBI:57597"/>
        <dbReference type="ChEBI" id="CHEBI:57642"/>
        <dbReference type="ChEBI" id="CHEBI:57783"/>
        <dbReference type="ChEBI" id="CHEBI:58349"/>
        <dbReference type="EC" id="1.1.1.94"/>
    </reaction>
    <physiologicalReaction direction="right-to-left" evidence="9">
        <dbReference type="Rhea" id="RHEA:11098"/>
    </physiologicalReaction>
</comment>
<evidence type="ECO:0000256" key="16">
    <source>
        <dbReference type="PIRSR" id="PIRSR000114-3"/>
    </source>
</evidence>
<dbReference type="NCBIfam" id="NF000942">
    <property type="entry name" value="PRK00094.1-4"/>
    <property type="match status" value="1"/>
</dbReference>
<feature type="binding site" evidence="16">
    <location>
        <position position="256"/>
    </location>
    <ligand>
        <name>NAD(+)</name>
        <dbReference type="ChEBI" id="CHEBI:57540"/>
    </ligand>
</feature>
<dbReference type="GO" id="GO:0005829">
    <property type="term" value="C:cytosol"/>
    <property type="evidence" value="ECO:0007669"/>
    <property type="project" value="TreeGrafter"/>
</dbReference>
<feature type="binding site" evidence="13">
    <location>
        <position position="141"/>
    </location>
    <ligand>
        <name>NADPH</name>
        <dbReference type="ChEBI" id="CHEBI:57783"/>
    </ligand>
</feature>
<feature type="binding site" evidence="13">
    <location>
        <position position="108"/>
    </location>
    <ligand>
        <name>sn-glycerol 3-phosphate</name>
        <dbReference type="ChEBI" id="CHEBI:57597"/>
    </ligand>
</feature>
<evidence type="ECO:0000256" key="2">
    <source>
        <dbReference type="ARBA" id="ARBA00022516"/>
    </source>
</evidence>
<feature type="binding site" evidence="16">
    <location>
        <position position="141"/>
    </location>
    <ligand>
        <name>NAD(+)</name>
        <dbReference type="ChEBI" id="CHEBI:57540"/>
    </ligand>
</feature>
<feature type="binding site" evidence="13">
    <location>
        <position position="256"/>
    </location>
    <ligand>
        <name>sn-glycerol 3-phosphate</name>
        <dbReference type="ChEBI" id="CHEBI:57597"/>
    </ligand>
</feature>
<dbReference type="SUPFAM" id="SSF51735">
    <property type="entry name" value="NAD(P)-binding Rossmann-fold domains"/>
    <property type="match status" value="1"/>
</dbReference>
<organism evidence="20 21">
    <name type="scientific">SAR86 cluster bacterium SAR86B</name>
    <dbReference type="NCBI Taxonomy" id="1123867"/>
    <lineage>
        <taxon>Bacteria</taxon>
        <taxon>Pseudomonadati</taxon>
        <taxon>Pseudomonadota</taxon>
        <taxon>Gammaproteobacteria</taxon>
        <taxon>SAR86 cluster</taxon>
    </lineage>
</organism>
<name>J5KKY7_9GAMM</name>
<comment type="caution">
    <text evidence="13">Lacks conserved residue(s) required for the propagation of feature annotation.</text>
</comment>
<evidence type="ECO:0000256" key="7">
    <source>
        <dbReference type="ARBA" id="ARBA00023209"/>
    </source>
</evidence>
<evidence type="ECO:0000256" key="12">
    <source>
        <dbReference type="ARBA" id="ARBA00080511"/>
    </source>
</evidence>
<evidence type="ECO:0000313" key="20">
    <source>
        <dbReference type="EMBL" id="EJP73031.1"/>
    </source>
</evidence>
<accession>J5KKY7</accession>
<dbReference type="GO" id="GO:0051287">
    <property type="term" value="F:NAD binding"/>
    <property type="evidence" value="ECO:0007669"/>
    <property type="project" value="InterPro"/>
</dbReference>
<dbReference type="InterPro" id="IPR036291">
    <property type="entry name" value="NAD(P)-bd_dom_sf"/>
</dbReference>
<feature type="binding site" evidence="13">
    <location>
        <position position="282"/>
    </location>
    <ligand>
        <name>NADPH</name>
        <dbReference type="ChEBI" id="CHEBI:57783"/>
    </ligand>
</feature>
<evidence type="ECO:0000256" key="15">
    <source>
        <dbReference type="PIRSR" id="PIRSR000114-2"/>
    </source>
</evidence>
<evidence type="ECO:0000313" key="21">
    <source>
        <dbReference type="Proteomes" id="UP000010116"/>
    </source>
</evidence>
<feature type="binding site" evidence="13">
    <location>
        <position position="14"/>
    </location>
    <ligand>
        <name>NADPH</name>
        <dbReference type="ChEBI" id="CHEBI:57783"/>
    </ligand>
</feature>
<dbReference type="SUPFAM" id="SSF48179">
    <property type="entry name" value="6-phosphogluconate dehydrogenase C-terminal domain-like"/>
    <property type="match status" value="1"/>
</dbReference>
<dbReference type="NCBIfam" id="NF000940">
    <property type="entry name" value="PRK00094.1-2"/>
    <property type="match status" value="1"/>
</dbReference>
<feature type="binding site" evidence="13">
    <location>
        <position position="34"/>
    </location>
    <ligand>
        <name>NADPH</name>
        <dbReference type="ChEBI" id="CHEBI:57783"/>
    </ligand>
</feature>
<dbReference type="PIRSF" id="PIRSF000114">
    <property type="entry name" value="Glycerol-3-P_dh"/>
    <property type="match status" value="1"/>
</dbReference>
<dbReference type="InterPro" id="IPR011128">
    <property type="entry name" value="G3P_DH_NAD-dep_N"/>
</dbReference>
<evidence type="ECO:0000259" key="18">
    <source>
        <dbReference type="Pfam" id="PF01210"/>
    </source>
</evidence>
<feature type="binding site" evidence="13">
    <location>
        <position position="257"/>
    </location>
    <ligand>
        <name>sn-glycerol 3-phosphate</name>
        <dbReference type="ChEBI" id="CHEBI:57597"/>
    </ligand>
</feature>
<dbReference type="HOGENOM" id="CLU_033449_0_2_6"/>
<dbReference type="Pfam" id="PF07479">
    <property type="entry name" value="NAD_Gly3P_dh_C"/>
    <property type="match status" value="1"/>
</dbReference>
<keyword evidence="7 13" id="KW-0594">Phospholipid biosynthesis</keyword>
<reference evidence="20 21" key="1">
    <citation type="journal article" date="2012" name="ISME J.">
        <title>Genomic insights to SAR86, an abundant and uncultivated marine bacterial lineage.</title>
        <authorList>
            <person name="Dupont C.L."/>
            <person name="Rusch D.B."/>
            <person name="Yooseph S."/>
            <person name="Lombardo M.J."/>
            <person name="Richter R.A."/>
            <person name="Valas R."/>
            <person name="Novotny M."/>
            <person name="Yee-Greenbaum J."/>
            <person name="Selengut J.D."/>
            <person name="Haft D.H."/>
            <person name="Halpern A.L."/>
            <person name="Lasken R.S."/>
            <person name="Nealson K."/>
            <person name="Friedman R."/>
            <person name="Venter J.C."/>
        </authorList>
    </citation>
    <scope>NUCLEOTIDE SEQUENCE [LARGE SCALE GENOMIC DNA]</scope>
</reference>
<dbReference type="InterPro" id="IPR006168">
    <property type="entry name" value="G3P_DH_NAD-dep"/>
</dbReference>
<comment type="function">
    <text evidence="13">Catalyzes the reduction of the glycolytic intermediate dihydroxyacetone phosphate (DHAP) to sn-glycerol 3-phosphate (G3P), the key precursor for phospholipid synthesis.</text>
</comment>
<dbReference type="GO" id="GO:0005975">
    <property type="term" value="P:carbohydrate metabolic process"/>
    <property type="evidence" value="ECO:0007669"/>
    <property type="project" value="InterPro"/>
</dbReference>
<gene>
    <name evidence="13" type="primary">gpsA</name>
    <name evidence="20" type="ORF">NT02SARS_0928</name>
</gene>